<evidence type="ECO:0000313" key="2">
    <source>
        <dbReference type="Proteomes" id="UP000035996"/>
    </source>
</evidence>
<dbReference type="AlphaFoldDB" id="A0A0J6FWN3"/>
<keyword evidence="2" id="KW-1185">Reference proteome</keyword>
<protein>
    <submittedName>
        <fullName evidence="1">Uncharacterized protein</fullName>
    </submittedName>
</protein>
<organism evidence="1 2">
    <name type="scientific">Guptibacillus hwajinpoensis</name>
    <dbReference type="NCBI Taxonomy" id="208199"/>
    <lineage>
        <taxon>Bacteria</taxon>
        <taxon>Bacillati</taxon>
        <taxon>Bacillota</taxon>
        <taxon>Bacilli</taxon>
        <taxon>Bacillales</taxon>
        <taxon>Guptibacillaceae</taxon>
        <taxon>Guptibacillus</taxon>
    </lineage>
</organism>
<name>A0A0J6FWN3_9BACL</name>
<dbReference type="Proteomes" id="UP000035996">
    <property type="component" value="Unassembled WGS sequence"/>
</dbReference>
<accession>A0A0J6FWN3</accession>
<sequence>MNLDDIWTPFLTQLAKSTAVSTVSKKKITGIPFLYFTVNTGIGKATIETLIKVEAAKVMKGKRLQMDYSFVREDQSLMVYRVRFLVPQEKMFCCGNLCPDCIRFRE</sequence>
<proteinExistence type="predicted"/>
<dbReference type="EMBL" id="LELK01000001">
    <property type="protein sequence ID" value="KMM38792.1"/>
    <property type="molecule type" value="Genomic_DNA"/>
</dbReference>
<gene>
    <name evidence="1" type="ORF">AB986_05845</name>
</gene>
<reference evidence="1" key="1">
    <citation type="submission" date="2015-06" db="EMBL/GenBank/DDBJ databases">
        <authorList>
            <person name="Liu B."/>
            <person name="Wang J."/>
            <person name="Zhu Y."/>
            <person name="Liu G."/>
            <person name="Chen Q."/>
            <person name="Zheng C."/>
            <person name="Che J."/>
            <person name="Ge C."/>
            <person name="Shi H."/>
            <person name="Pan Z."/>
            <person name="Liu X."/>
        </authorList>
    </citation>
    <scope>NUCLEOTIDE SEQUENCE [LARGE SCALE GENOMIC DNA]</scope>
    <source>
        <strain evidence="1">DSM 16346</strain>
    </source>
</reference>
<evidence type="ECO:0000313" key="1">
    <source>
        <dbReference type="EMBL" id="KMM38792.1"/>
    </source>
</evidence>
<comment type="caution">
    <text evidence="1">The sequence shown here is derived from an EMBL/GenBank/DDBJ whole genome shotgun (WGS) entry which is preliminary data.</text>
</comment>
<dbReference type="OrthoDB" id="2988713at2"/>
<dbReference type="RefSeq" id="WP_048309926.1">
    <property type="nucleotide sequence ID" value="NZ_CP119526.1"/>
</dbReference>